<dbReference type="AlphaFoldDB" id="A0A9W6GN31"/>
<evidence type="ECO:0000313" key="9">
    <source>
        <dbReference type="Proteomes" id="UP001144471"/>
    </source>
</evidence>
<gene>
    <name evidence="7 8" type="primary">pcm</name>
    <name evidence="8" type="ORF">PM10SUCC1_21060</name>
</gene>
<dbReference type="PROSITE" id="PS01279">
    <property type="entry name" value="PCMT"/>
    <property type="match status" value="1"/>
</dbReference>
<keyword evidence="4 7" id="KW-0489">Methyltransferase</keyword>
<keyword evidence="3 7" id="KW-0963">Cytoplasm</keyword>
<evidence type="ECO:0000256" key="3">
    <source>
        <dbReference type="ARBA" id="ARBA00022490"/>
    </source>
</evidence>
<sequence length="207" mass="23593">MWEERRADMVREQIEARGITDRRVIEAMKRVPRHLFVRERDMEKAYWDYPIPIGWGQTISQPFIVAYMVEALRLTGGERVLEIGAGSGYEAAILSLLASEVVSMEIVPDLAREVEIRLRDLGYYNVEIIEGNGYRGYEERAPYDAIILSAAPESIPKSLIKQLAPGGRMILPLGGYFQRLVLLERGSGDNVYMRELLPVRFVPMVGY</sequence>
<protein>
    <recommendedName>
        <fullName evidence="7">Protein-L-isoaspartate O-methyltransferase</fullName>
        <ecNumber evidence="7">2.1.1.77</ecNumber>
    </recommendedName>
    <alternativeName>
        <fullName evidence="7">L-isoaspartyl protein carboxyl methyltransferase</fullName>
    </alternativeName>
    <alternativeName>
        <fullName evidence="7">Protein L-isoaspartyl methyltransferase</fullName>
    </alternativeName>
    <alternativeName>
        <fullName evidence="7">Protein-beta-aspartate methyltransferase</fullName>
        <shortName evidence="7">PIMT</shortName>
    </alternativeName>
</protein>
<comment type="function">
    <text evidence="7">Catalyzes the methyl esterification of L-isoaspartyl residues in peptides and proteins that result from spontaneous decomposition of normal L-aspartyl and L-asparaginyl residues. It plays a role in the repair and/or degradation of damaged proteins.</text>
</comment>
<dbReference type="HAMAP" id="MF_00090">
    <property type="entry name" value="PIMT"/>
    <property type="match status" value="1"/>
</dbReference>
<dbReference type="GO" id="GO:0032259">
    <property type="term" value="P:methylation"/>
    <property type="evidence" value="ECO:0007669"/>
    <property type="project" value="UniProtKB-KW"/>
</dbReference>
<dbReference type="GO" id="GO:0030091">
    <property type="term" value="P:protein repair"/>
    <property type="evidence" value="ECO:0007669"/>
    <property type="project" value="UniProtKB-UniRule"/>
</dbReference>
<feature type="active site" evidence="7">
    <location>
        <position position="60"/>
    </location>
</feature>
<comment type="subcellular location">
    <subcellularLocation>
        <location evidence="1 7">Cytoplasm</location>
    </subcellularLocation>
</comment>
<dbReference type="Proteomes" id="UP001144471">
    <property type="component" value="Unassembled WGS sequence"/>
</dbReference>
<accession>A0A9W6GN31</accession>
<comment type="caution">
    <text evidence="8">The sequence shown here is derived from an EMBL/GenBank/DDBJ whole genome shotgun (WGS) entry which is preliminary data.</text>
</comment>
<dbReference type="GO" id="GO:0004719">
    <property type="term" value="F:protein-L-isoaspartate (D-aspartate) O-methyltransferase activity"/>
    <property type="evidence" value="ECO:0007669"/>
    <property type="project" value="UniProtKB-UniRule"/>
</dbReference>
<dbReference type="PANTHER" id="PTHR11579:SF0">
    <property type="entry name" value="PROTEIN-L-ISOASPARTATE(D-ASPARTATE) O-METHYLTRANSFERASE"/>
    <property type="match status" value="1"/>
</dbReference>
<comment type="similarity">
    <text evidence="2 7">Belongs to the methyltransferase superfamily. L-isoaspartyl/D-aspartyl protein methyltransferase family.</text>
</comment>
<keyword evidence="5 7" id="KW-0808">Transferase</keyword>
<comment type="catalytic activity">
    <reaction evidence="7">
        <text>[protein]-L-isoaspartate + S-adenosyl-L-methionine = [protein]-L-isoaspartate alpha-methyl ester + S-adenosyl-L-homocysteine</text>
        <dbReference type="Rhea" id="RHEA:12705"/>
        <dbReference type="Rhea" id="RHEA-COMP:12143"/>
        <dbReference type="Rhea" id="RHEA-COMP:12144"/>
        <dbReference type="ChEBI" id="CHEBI:57856"/>
        <dbReference type="ChEBI" id="CHEBI:59789"/>
        <dbReference type="ChEBI" id="CHEBI:90596"/>
        <dbReference type="ChEBI" id="CHEBI:90598"/>
        <dbReference type="EC" id="2.1.1.77"/>
    </reaction>
</comment>
<dbReference type="CDD" id="cd02440">
    <property type="entry name" value="AdoMet_MTases"/>
    <property type="match status" value="1"/>
</dbReference>
<dbReference type="FunFam" id="3.40.50.150:FF:000010">
    <property type="entry name" value="Protein-L-isoaspartate O-methyltransferase"/>
    <property type="match status" value="1"/>
</dbReference>
<name>A0A9W6GN31_9FUSO</name>
<dbReference type="NCBIfam" id="TIGR00080">
    <property type="entry name" value="pimt"/>
    <property type="match status" value="1"/>
</dbReference>
<dbReference type="RefSeq" id="WP_281835848.1">
    <property type="nucleotide sequence ID" value="NZ_BSDY01000009.1"/>
</dbReference>
<reference evidence="8" key="1">
    <citation type="submission" date="2022-12" db="EMBL/GenBank/DDBJ databases">
        <title>Reference genome sequencing for broad-spectrum identification of bacterial and archaeal isolates by mass spectrometry.</title>
        <authorList>
            <person name="Sekiguchi Y."/>
            <person name="Tourlousse D.M."/>
        </authorList>
    </citation>
    <scope>NUCLEOTIDE SEQUENCE</scope>
    <source>
        <strain evidence="8">10succ1</strain>
    </source>
</reference>
<proteinExistence type="inferred from homology"/>
<dbReference type="InterPro" id="IPR029063">
    <property type="entry name" value="SAM-dependent_MTases_sf"/>
</dbReference>
<dbReference type="EMBL" id="BSDY01000009">
    <property type="protein sequence ID" value="GLI56592.1"/>
    <property type="molecule type" value="Genomic_DNA"/>
</dbReference>
<dbReference type="EC" id="2.1.1.77" evidence="7"/>
<evidence type="ECO:0000256" key="2">
    <source>
        <dbReference type="ARBA" id="ARBA00005369"/>
    </source>
</evidence>
<dbReference type="PANTHER" id="PTHR11579">
    <property type="entry name" value="PROTEIN-L-ISOASPARTATE O-METHYLTRANSFERASE"/>
    <property type="match status" value="1"/>
</dbReference>
<keyword evidence="9" id="KW-1185">Reference proteome</keyword>
<evidence type="ECO:0000256" key="1">
    <source>
        <dbReference type="ARBA" id="ARBA00004496"/>
    </source>
</evidence>
<dbReference type="SUPFAM" id="SSF53335">
    <property type="entry name" value="S-adenosyl-L-methionine-dependent methyltransferases"/>
    <property type="match status" value="1"/>
</dbReference>
<evidence type="ECO:0000256" key="6">
    <source>
        <dbReference type="ARBA" id="ARBA00022691"/>
    </source>
</evidence>
<dbReference type="Gene3D" id="3.40.50.150">
    <property type="entry name" value="Vaccinia Virus protein VP39"/>
    <property type="match status" value="1"/>
</dbReference>
<dbReference type="Pfam" id="PF01135">
    <property type="entry name" value="PCMT"/>
    <property type="match status" value="1"/>
</dbReference>
<organism evidence="8 9">
    <name type="scientific">Propionigenium maris DSM 9537</name>
    <dbReference type="NCBI Taxonomy" id="1123000"/>
    <lineage>
        <taxon>Bacteria</taxon>
        <taxon>Fusobacteriati</taxon>
        <taxon>Fusobacteriota</taxon>
        <taxon>Fusobacteriia</taxon>
        <taxon>Fusobacteriales</taxon>
        <taxon>Fusobacteriaceae</taxon>
        <taxon>Propionigenium</taxon>
    </lineage>
</organism>
<dbReference type="InterPro" id="IPR000682">
    <property type="entry name" value="PCMT"/>
</dbReference>
<evidence type="ECO:0000313" key="8">
    <source>
        <dbReference type="EMBL" id="GLI56592.1"/>
    </source>
</evidence>
<evidence type="ECO:0000256" key="7">
    <source>
        <dbReference type="HAMAP-Rule" id="MF_00090"/>
    </source>
</evidence>
<evidence type="ECO:0000256" key="5">
    <source>
        <dbReference type="ARBA" id="ARBA00022679"/>
    </source>
</evidence>
<dbReference type="GO" id="GO:0005737">
    <property type="term" value="C:cytoplasm"/>
    <property type="evidence" value="ECO:0007669"/>
    <property type="project" value="UniProtKB-SubCell"/>
</dbReference>
<dbReference type="NCBIfam" id="NF001453">
    <property type="entry name" value="PRK00312.1"/>
    <property type="match status" value="1"/>
</dbReference>
<evidence type="ECO:0000256" key="4">
    <source>
        <dbReference type="ARBA" id="ARBA00022603"/>
    </source>
</evidence>
<keyword evidence="6 7" id="KW-0949">S-adenosyl-L-methionine</keyword>